<evidence type="ECO:0000256" key="8">
    <source>
        <dbReference type="ARBA" id="ARBA00022975"/>
    </source>
</evidence>
<dbReference type="InterPro" id="IPR017926">
    <property type="entry name" value="GATASE"/>
</dbReference>
<dbReference type="PRINTS" id="PR00097">
    <property type="entry name" value="ANTSNTHASEII"/>
</dbReference>
<evidence type="ECO:0000313" key="14">
    <source>
        <dbReference type="Proteomes" id="UP000322976"/>
    </source>
</evidence>
<evidence type="ECO:0000256" key="1">
    <source>
        <dbReference type="ARBA" id="ARBA00004812"/>
    </source>
</evidence>
<dbReference type="Proteomes" id="UP000322976">
    <property type="component" value="Unassembled WGS sequence"/>
</dbReference>
<reference evidence="13 14" key="1">
    <citation type="submission" date="2019-08" db="EMBL/GenBank/DDBJ databases">
        <title>Calorimonas adulescens gen. nov., sp. nov., an anaerobic thermophilic bacterium from Sakhalin hot spring.</title>
        <authorList>
            <person name="Khomyakova M.A."/>
            <person name="Merkel A.Y."/>
            <person name="Novikov A."/>
            <person name="Bonch-Osmolovskaya E.A."/>
            <person name="Slobodkin A.I."/>
        </authorList>
    </citation>
    <scope>NUCLEOTIDE SEQUENCE [LARGE SCALE GENOMIC DNA]</scope>
    <source>
        <strain evidence="13 14">A05MB</strain>
    </source>
</reference>
<keyword evidence="14" id="KW-1185">Reference proteome</keyword>
<dbReference type="InterPro" id="IPR002474">
    <property type="entry name" value="CarbamoylP_synth_ssu_N"/>
</dbReference>
<accession>A0A5D8QGK1</accession>
<dbReference type="PRINTS" id="PR00099">
    <property type="entry name" value="CPSGATASE"/>
</dbReference>
<comment type="caution">
    <text evidence="13">The sequence shown here is derived from an EMBL/GenBank/DDBJ whole genome shotgun (WGS) entry which is preliminary data.</text>
</comment>
<dbReference type="InterPro" id="IPR029062">
    <property type="entry name" value="Class_I_gatase-like"/>
</dbReference>
<feature type="binding site" evidence="11">
    <location>
        <position position="247"/>
    </location>
    <ligand>
        <name>L-glutamine</name>
        <dbReference type="ChEBI" id="CHEBI:58359"/>
    </ligand>
</feature>
<dbReference type="GO" id="GO:0004088">
    <property type="term" value="F:carbamoyl-phosphate synthase (glutamine-hydrolyzing) activity"/>
    <property type="evidence" value="ECO:0007669"/>
    <property type="project" value="UniProtKB-UniRule"/>
</dbReference>
<keyword evidence="11" id="KW-0055">Arginine biosynthesis</keyword>
<evidence type="ECO:0000256" key="4">
    <source>
        <dbReference type="ARBA" id="ARBA00022598"/>
    </source>
</evidence>
<dbReference type="EMBL" id="VTPS01000001">
    <property type="protein sequence ID" value="TZE83621.1"/>
    <property type="molecule type" value="Genomic_DNA"/>
</dbReference>
<dbReference type="InterPro" id="IPR050472">
    <property type="entry name" value="Anth_synth/Amidotransfase"/>
</dbReference>
<feature type="binding site" evidence="11">
    <location>
        <position position="250"/>
    </location>
    <ligand>
        <name>L-glutamine</name>
        <dbReference type="ChEBI" id="CHEBI:58359"/>
    </ligand>
</feature>
<feature type="active site" evidence="11">
    <location>
        <position position="332"/>
    </location>
</feature>
<dbReference type="CDD" id="cd01744">
    <property type="entry name" value="GATase1_CPSase"/>
    <property type="match status" value="1"/>
</dbReference>
<dbReference type="Pfam" id="PF00117">
    <property type="entry name" value="GATase"/>
    <property type="match status" value="1"/>
</dbReference>
<comment type="similarity">
    <text evidence="3 11">Belongs to the CarA family.</text>
</comment>
<keyword evidence="6 11" id="KW-0067">ATP-binding</keyword>
<evidence type="ECO:0000256" key="3">
    <source>
        <dbReference type="ARBA" id="ARBA00007800"/>
    </source>
</evidence>
<comment type="pathway">
    <text evidence="1 11">Pyrimidine metabolism; UMP biosynthesis via de novo pathway; (S)-dihydroorotate from bicarbonate: step 1/3.</text>
</comment>
<dbReference type="NCBIfam" id="NF009475">
    <property type="entry name" value="PRK12838.1"/>
    <property type="match status" value="1"/>
</dbReference>
<gene>
    <name evidence="11 13" type="primary">carA</name>
    <name evidence="13" type="ORF">FWJ32_01720</name>
</gene>
<protein>
    <recommendedName>
        <fullName evidence="11">Carbamoyl phosphate synthase small chain</fullName>
        <ecNumber evidence="11">6.3.5.5</ecNumber>
    </recommendedName>
    <alternativeName>
        <fullName evidence="11">Carbamoyl phosphate synthetase glutamine chain</fullName>
    </alternativeName>
</protein>
<sequence length="352" mass="38981">MKAFLVLEDGTVYKGEAFGASDFTRGEVVFNTGMTGYQEILTDPSYAGQIVVMTYPLIGNYGINDDDSQSDGPRVRGFVVKKVEDKPVNFRSCMTLGDYLKAHCVSGISGIDTRSLVKKIRSSGTMKGFITTDIKDINEQRIKDLFLEGEVELLKEVSVKKPYTIEGKGKRVAVIDLGIKRNILKCFSHFDFQISVFPYNATASQVMESKPDALFLSNGPGDPKDAVEAISLVAELKRQIPILGICLGHQVISLALGADTYKLKYGHRGSNHPVKDLRSGKIYITSQNHGYAVDEKSLGDDVEVTHINLNDNTVEGIRHKYLPIFSVQYHPEASPGPGDSMYLFEEFMRYIA</sequence>
<dbReference type="GO" id="GO:0005524">
    <property type="term" value="F:ATP binding"/>
    <property type="evidence" value="ECO:0007669"/>
    <property type="project" value="UniProtKB-UniRule"/>
</dbReference>
<dbReference type="PANTHER" id="PTHR43418:SF7">
    <property type="entry name" value="CARBAMOYL-PHOSPHATE SYNTHASE SMALL CHAIN"/>
    <property type="match status" value="1"/>
</dbReference>
<dbReference type="EC" id="6.3.5.5" evidence="11"/>
<evidence type="ECO:0000256" key="10">
    <source>
        <dbReference type="ARBA" id="ARBA00049285"/>
    </source>
</evidence>
<dbReference type="PROSITE" id="PS51273">
    <property type="entry name" value="GATASE_TYPE_1"/>
    <property type="match status" value="1"/>
</dbReference>
<dbReference type="UniPathway" id="UPA00070">
    <property type="reaction ID" value="UER00115"/>
</dbReference>
<dbReference type="InterPro" id="IPR035686">
    <property type="entry name" value="CPSase_GATase1"/>
</dbReference>
<dbReference type="InterPro" id="IPR006274">
    <property type="entry name" value="CarbamoylP_synth_ssu"/>
</dbReference>
<comment type="catalytic activity">
    <reaction evidence="9 11">
        <text>hydrogencarbonate + L-glutamine + 2 ATP + H2O = carbamoyl phosphate + L-glutamate + 2 ADP + phosphate + 2 H(+)</text>
        <dbReference type="Rhea" id="RHEA:18633"/>
        <dbReference type="ChEBI" id="CHEBI:15377"/>
        <dbReference type="ChEBI" id="CHEBI:15378"/>
        <dbReference type="ChEBI" id="CHEBI:17544"/>
        <dbReference type="ChEBI" id="CHEBI:29985"/>
        <dbReference type="ChEBI" id="CHEBI:30616"/>
        <dbReference type="ChEBI" id="CHEBI:43474"/>
        <dbReference type="ChEBI" id="CHEBI:58228"/>
        <dbReference type="ChEBI" id="CHEBI:58359"/>
        <dbReference type="ChEBI" id="CHEBI:456216"/>
        <dbReference type="EC" id="6.3.5.5"/>
    </reaction>
</comment>
<dbReference type="PANTHER" id="PTHR43418">
    <property type="entry name" value="MULTIFUNCTIONAL TRYPTOPHAN BIOSYNTHESIS PROTEIN-RELATED"/>
    <property type="match status" value="1"/>
</dbReference>
<feature type="active site" description="Nucleophile" evidence="11">
    <location>
        <position position="246"/>
    </location>
</feature>
<evidence type="ECO:0000256" key="6">
    <source>
        <dbReference type="ARBA" id="ARBA00022840"/>
    </source>
</evidence>
<dbReference type="GO" id="GO:0006541">
    <property type="term" value="P:glutamine metabolic process"/>
    <property type="evidence" value="ECO:0007669"/>
    <property type="project" value="InterPro"/>
</dbReference>
<dbReference type="UniPathway" id="UPA00068">
    <property type="reaction ID" value="UER00171"/>
</dbReference>
<evidence type="ECO:0000256" key="9">
    <source>
        <dbReference type="ARBA" id="ARBA00048816"/>
    </source>
</evidence>
<dbReference type="InterPro" id="IPR036480">
    <property type="entry name" value="CarbP_synth_ssu_N_sf"/>
</dbReference>
<dbReference type="GO" id="GO:0006207">
    <property type="term" value="P:'de novo' pyrimidine nucleobase biosynthetic process"/>
    <property type="evidence" value="ECO:0007669"/>
    <property type="project" value="InterPro"/>
</dbReference>
<comment type="pathway">
    <text evidence="2 11">Amino-acid biosynthesis; L-arginine biosynthesis; carbamoyl phosphate from bicarbonate: step 1/1.</text>
</comment>
<evidence type="ECO:0000313" key="13">
    <source>
        <dbReference type="EMBL" id="TZE83621.1"/>
    </source>
</evidence>
<feature type="binding site" evidence="11">
    <location>
        <position position="219"/>
    </location>
    <ligand>
        <name>L-glutamine</name>
        <dbReference type="ChEBI" id="CHEBI:58359"/>
    </ligand>
</feature>
<dbReference type="SUPFAM" id="SSF52021">
    <property type="entry name" value="Carbamoyl phosphate synthetase, small subunit N-terminal domain"/>
    <property type="match status" value="1"/>
</dbReference>
<keyword evidence="11" id="KW-0028">Amino-acid biosynthesis</keyword>
<evidence type="ECO:0000256" key="5">
    <source>
        <dbReference type="ARBA" id="ARBA00022741"/>
    </source>
</evidence>
<dbReference type="Gene3D" id="3.40.50.880">
    <property type="match status" value="1"/>
</dbReference>
<evidence type="ECO:0000259" key="12">
    <source>
        <dbReference type="SMART" id="SM01097"/>
    </source>
</evidence>
<dbReference type="GO" id="GO:0004359">
    <property type="term" value="F:glutaminase activity"/>
    <property type="evidence" value="ECO:0007669"/>
    <property type="project" value="RHEA"/>
</dbReference>
<keyword evidence="8 11" id="KW-0665">Pyrimidine biosynthesis</keyword>
<dbReference type="HAMAP" id="MF_01209">
    <property type="entry name" value="CPSase_S_chain"/>
    <property type="match status" value="1"/>
</dbReference>
<dbReference type="Pfam" id="PF00988">
    <property type="entry name" value="CPSase_sm_chain"/>
    <property type="match status" value="1"/>
</dbReference>
<evidence type="ECO:0000256" key="7">
    <source>
        <dbReference type="ARBA" id="ARBA00022962"/>
    </source>
</evidence>
<evidence type="ECO:0000256" key="11">
    <source>
        <dbReference type="HAMAP-Rule" id="MF_01209"/>
    </source>
</evidence>
<feature type="binding site" evidence="11">
    <location>
        <position position="45"/>
    </location>
    <ligand>
        <name>L-glutamine</name>
        <dbReference type="ChEBI" id="CHEBI:58359"/>
    </ligand>
</feature>
<comment type="catalytic activity">
    <reaction evidence="10 11">
        <text>L-glutamine + H2O = L-glutamate + NH4(+)</text>
        <dbReference type="Rhea" id="RHEA:15889"/>
        <dbReference type="ChEBI" id="CHEBI:15377"/>
        <dbReference type="ChEBI" id="CHEBI:28938"/>
        <dbReference type="ChEBI" id="CHEBI:29985"/>
        <dbReference type="ChEBI" id="CHEBI:58359"/>
    </reaction>
</comment>
<dbReference type="SMART" id="SM01097">
    <property type="entry name" value="CPSase_sm_chain"/>
    <property type="match status" value="1"/>
</dbReference>
<keyword evidence="7 11" id="KW-0315">Glutamine amidotransferase</keyword>
<dbReference type="NCBIfam" id="TIGR01368">
    <property type="entry name" value="CPSaseIIsmall"/>
    <property type="match status" value="1"/>
</dbReference>
<dbReference type="FunFam" id="3.50.30.20:FF:000001">
    <property type="entry name" value="Carbamoyl-phosphate synthase small chain"/>
    <property type="match status" value="1"/>
</dbReference>
<evidence type="ECO:0000256" key="2">
    <source>
        <dbReference type="ARBA" id="ARBA00005077"/>
    </source>
</evidence>
<feature type="domain" description="Carbamoyl-phosphate synthase small subunit N-terminal" evidence="12">
    <location>
        <begin position="1"/>
        <end position="131"/>
    </location>
</feature>
<organism evidence="13 14">
    <name type="scientific">Calorimonas adulescens</name>
    <dbReference type="NCBI Taxonomy" id="2606906"/>
    <lineage>
        <taxon>Bacteria</taxon>
        <taxon>Bacillati</taxon>
        <taxon>Bacillota</taxon>
        <taxon>Clostridia</taxon>
        <taxon>Thermoanaerobacterales</taxon>
        <taxon>Thermoanaerobacteraceae</taxon>
        <taxon>Calorimonas</taxon>
    </lineage>
</organism>
<dbReference type="AlphaFoldDB" id="A0A5D8QGK1"/>
<feature type="active site" evidence="11">
    <location>
        <position position="330"/>
    </location>
</feature>
<proteinExistence type="inferred from homology"/>
<feature type="binding site" evidence="11">
    <location>
        <position position="290"/>
    </location>
    <ligand>
        <name>L-glutamine</name>
        <dbReference type="ChEBI" id="CHEBI:58359"/>
    </ligand>
</feature>
<comment type="function">
    <text evidence="11">Small subunit of the glutamine-dependent carbamoyl phosphate synthetase (CPSase). CPSase catalyzes the formation of carbamoyl phosphate from the ammonia moiety of glutamine, carbonate, and phosphate donated by ATP, constituting the first step of 2 biosynthetic pathways, one leading to arginine and/or urea and the other to pyrimidine nucleotides. The small subunit (glutamine amidotransferase) binds and cleaves glutamine to supply the large subunit with the substrate ammonia.</text>
</comment>
<dbReference type="GO" id="GO:0044205">
    <property type="term" value="P:'de novo' UMP biosynthetic process"/>
    <property type="evidence" value="ECO:0007669"/>
    <property type="project" value="UniProtKB-UniRule"/>
</dbReference>
<feature type="binding site" evidence="11">
    <location>
        <position position="291"/>
    </location>
    <ligand>
        <name>L-glutamine</name>
        <dbReference type="ChEBI" id="CHEBI:58359"/>
    </ligand>
</feature>
<keyword evidence="5 11" id="KW-0547">Nucleotide-binding</keyword>
<keyword evidence="4 11" id="KW-0436">Ligase</keyword>
<feature type="binding site" evidence="11">
    <location>
        <position position="288"/>
    </location>
    <ligand>
        <name>L-glutamine</name>
        <dbReference type="ChEBI" id="CHEBI:58359"/>
    </ligand>
</feature>
<dbReference type="RefSeq" id="WP_149544240.1">
    <property type="nucleotide sequence ID" value="NZ_VTPS01000001.1"/>
</dbReference>
<dbReference type="Gene3D" id="3.50.30.20">
    <property type="entry name" value="Carbamoyl-phosphate synthase small subunit, N-terminal domain"/>
    <property type="match status" value="1"/>
</dbReference>
<name>A0A5D8QGK1_9THEO</name>
<feature type="binding site" evidence="11">
    <location>
        <position position="221"/>
    </location>
    <ligand>
        <name>L-glutamine</name>
        <dbReference type="ChEBI" id="CHEBI:58359"/>
    </ligand>
</feature>
<dbReference type="SUPFAM" id="SSF52317">
    <property type="entry name" value="Class I glutamine amidotransferase-like"/>
    <property type="match status" value="1"/>
</dbReference>
<dbReference type="PRINTS" id="PR00096">
    <property type="entry name" value="GATASE"/>
</dbReference>
<dbReference type="GO" id="GO:0006526">
    <property type="term" value="P:L-arginine biosynthetic process"/>
    <property type="evidence" value="ECO:0007669"/>
    <property type="project" value="UniProtKB-UniRule"/>
</dbReference>
<feature type="region of interest" description="CPSase" evidence="11">
    <location>
        <begin position="1"/>
        <end position="170"/>
    </location>
</feature>
<comment type="subunit">
    <text evidence="11">Composed of two chains; the small (or glutamine) chain promotes the hydrolysis of glutamine to ammonia, which is used by the large (or ammonia) chain to synthesize carbamoyl phosphate. Tetramer of heterodimers (alpha,beta)4.</text>
</comment>